<reference evidence="1 2" key="1">
    <citation type="submission" date="2007-11" db="EMBL/GenBank/DDBJ databases">
        <authorList>
            <consortium name="The Salmonella enterica serovar Paratyphi B Genome Sequencing Project"/>
            <person name="McClelland M."/>
            <person name="Sanderson E.K."/>
            <person name="Porwollik S."/>
            <person name="Spieth J."/>
            <person name="Clifton W.S."/>
            <person name="Fulton R."/>
            <person name="Cordes M."/>
            <person name="Wollam A."/>
            <person name="Shah N."/>
            <person name="Pepin K."/>
            <person name="Bhonagiri V."/>
            <person name="Nash W."/>
            <person name="Johnson M."/>
            <person name="Thiruvilangam P."/>
            <person name="Wilson R."/>
        </authorList>
    </citation>
    <scope>NUCLEOTIDE SEQUENCE [LARGE SCALE GENOMIC DNA]</scope>
    <source>
        <strain evidence="2">ATCC BAA-1250 / SPB7</strain>
    </source>
</reference>
<proteinExistence type="predicted"/>
<dbReference type="KEGG" id="spq:SPAB_03218"/>
<gene>
    <name evidence="1" type="ordered locus">SPAB_03218</name>
</gene>
<evidence type="ECO:0000313" key="2">
    <source>
        <dbReference type="Proteomes" id="UP000008556"/>
    </source>
</evidence>
<dbReference type="AlphaFoldDB" id="A0A6C6Z5B5"/>
<dbReference type="EMBL" id="CP000886">
    <property type="protein sequence ID" value="ABX68579.1"/>
    <property type="molecule type" value="Genomic_DNA"/>
</dbReference>
<sequence>MTAAIARHAHANERAKPGIVTYVVTLSSHFCSTELFRRVSYTAGTLTLSGYHKRSITKVNILHHENPPLRFFTHFFLFNVLQCAAG</sequence>
<dbReference type="Proteomes" id="UP000008556">
    <property type="component" value="Chromosome"/>
</dbReference>
<protein>
    <submittedName>
        <fullName evidence="1">Uncharacterized protein</fullName>
    </submittedName>
</protein>
<name>A0A6C6Z5B5_SALPB</name>
<accession>A0A6C6Z5B5</accession>
<organism evidence="1 2">
    <name type="scientific">Salmonella paratyphi B (strain ATCC BAA-1250 / SPB7)</name>
    <dbReference type="NCBI Taxonomy" id="1016998"/>
    <lineage>
        <taxon>Bacteria</taxon>
        <taxon>Pseudomonadati</taxon>
        <taxon>Pseudomonadota</taxon>
        <taxon>Gammaproteobacteria</taxon>
        <taxon>Enterobacterales</taxon>
        <taxon>Enterobacteriaceae</taxon>
        <taxon>Salmonella</taxon>
    </lineage>
</organism>
<evidence type="ECO:0000313" key="1">
    <source>
        <dbReference type="EMBL" id="ABX68579.1"/>
    </source>
</evidence>